<dbReference type="EMBL" id="JAEHFY010000011">
    <property type="protein sequence ID" value="MBK0383128.1"/>
    <property type="molecule type" value="Genomic_DNA"/>
</dbReference>
<evidence type="ECO:0000313" key="2">
    <source>
        <dbReference type="EMBL" id="MBK0383128.1"/>
    </source>
</evidence>
<organism evidence="2 3">
    <name type="scientific">Pedobacter segetis</name>
    <dbReference type="NCBI Taxonomy" id="2793069"/>
    <lineage>
        <taxon>Bacteria</taxon>
        <taxon>Pseudomonadati</taxon>
        <taxon>Bacteroidota</taxon>
        <taxon>Sphingobacteriia</taxon>
        <taxon>Sphingobacteriales</taxon>
        <taxon>Sphingobacteriaceae</taxon>
        <taxon>Pedobacter</taxon>
    </lineage>
</organism>
<name>A0ABS1BJQ4_9SPHI</name>
<keyword evidence="1" id="KW-1133">Transmembrane helix</keyword>
<feature type="transmembrane region" description="Helical" evidence="1">
    <location>
        <begin position="178"/>
        <end position="196"/>
    </location>
</feature>
<feature type="transmembrane region" description="Helical" evidence="1">
    <location>
        <begin position="12"/>
        <end position="34"/>
    </location>
</feature>
<feature type="transmembrane region" description="Helical" evidence="1">
    <location>
        <begin position="40"/>
        <end position="60"/>
    </location>
</feature>
<keyword evidence="3" id="KW-1185">Reference proteome</keyword>
<sequence length="292" mass="33817">MIRYFRLPLDFLLFSNIFISLGAAAQGLVTYHLLGFAINWYIIGCLFFSTIVSYNFSILIQKPKNPQNSEYRRVRWIFAHYKLNLAITVLAALALMPCFFELGFKPQVLLVFLGIISIGYSTPLFSTGGAKYGLRNIPGLKLLLIALVWALSSVWLPYLEIAANQQINLSKPDLFILIFKRLLFVTAITIPFDIRDMLQDTKYKLKTIATVYGEKKAYLFCQILLVVYLILLFFFRSGGFNIDFFALTLTIILTAWLIFKSKWEKNEYYYFFYLDGTLILQYVVLLFFNLIS</sequence>
<feature type="transmembrane region" description="Helical" evidence="1">
    <location>
        <begin position="217"/>
        <end position="235"/>
    </location>
</feature>
<gene>
    <name evidence="2" type="ORF">I5M32_09175</name>
</gene>
<feature type="transmembrane region" description="Helical" evidence="1">
    <location>
        <begin position="241"/>
        <end position="259"/>
    </location>
</feature>
<dbReference type="Proteomes" id="UP000660024">
    <property type="component" value="Unassembled WGS sequence"/>
</dbReference>
<dbReference type="RefSeq" id="WP_200585933.1">
    <property type="nucleotide sequence ID" value="NZ_JAEHFY010000011.1"/>
</dbReference>
<reference evidence="2 3" key="1">
    <citation type="submission" date="2020-12" db="EMBL/GenBank/DDBJ databases">
        <title>Bacterial novel species Pedobacter sp. SD-b isolated from soil.</title>
        <authorList>
            <person name="Jung H.-Y."/>
        </authorList>
    </citation>
    <scope>NUCLEOTIDE SEQUENCE [LARGE SCALE GENOMIC DNA]</scope>
    <source>
        <strain evidence="2 3">SD-b</strain>
    </source>
</reference>
<feature type="transmembrane region" description="Helical" evidence="1">
    <location>
        <begin position="81"/>
        <end position="102"/>
    </location>
</feature>
<feature type="transmembrane region" description="Helical" evidence="1">
    <location>
        <begin position="139"/>
        <end position="158"/>
    </location>
</feature>
<comment type="caution">
    <text evidence="2">The sequence shown here is derived from an EMBL/GenBank/DDBJ whole genome shotgun (WGS) entry which is preliminary data.</text>
</comment>
<evidence type="ECO:0000313" key="3">
    <source>
        <dbReference type="Proteomes" id="UP000660024"/>
    </source>
</evidence>
<evidence type="ECO:0008006" key="4">
    <source>
        <dbReference type="Google" id="ProtNLM"/>
    </source>
</evidence>
<evidence type="ECO:0000256" key="1">
    <source>
        <dbReference type="SAM" id="Phobius"/>
    </source>
</evidence>
<keyword evidence="1" id="KW-0472">Membrane</keyword>
<protein>
    <recommendedName>
        <fullName evidence="4">UbiA prenyltransferase family protein</fullName>
    </recommendedName>
</protein>
<feature type="transmembrane region" description="Helical" evidence="1">
    <location>
        <begin position="271"/>
        <end position="291"/>
    </location>
</feature>
<feature type="transmembrane region" description="Helical" evidence="1">
    <location>
        <begin position="108"/>
        <end position="127"/>
    </location>
</feature>
<keyword evidence="1" id="KW-0812">Transmembrane</keyword>
<proteinExistence type="predicted"/>
<accession>A0ABS1BJQ4</accession>